<feature type="domain" description="HTH cro/C1-type" evidence="1">
    <location>
        <begin position="5"/>
        <end position="66"/>
    </location>
</feature>
<organism evidence="2 3">
    <name type="scientific">Methylomarinum roseum</name>
    <dbReference type="NCBI Taxonomy" id="3067653"/>
    <lineage>
        <taxon>Bacteria</taxon>
        <taxon>Pseudomonadati</taxon>
        <taxon>Pseudomonadota</taxon>
        <taxon>Gammaproteobacteria</taxon>
        <taxon>Methylococcales</taxon>
        <taxon>Methylococcaceae</taxon>
        <taxon>Methylomarinum</taxon>
    </lineage>
</organism>
<dbReference type="RefSeq" id="WP_305909654.1">
    <property type="nucleotide sequence ID" value="NZ_CP157743.1"/>
</dbReference>
<evidence type="ECO:0000313" key="3">
    <source>
        <dbReference type="Proteomes" id="UP001225378"/>
    </source>
</evidence>
<accession>A0AAU7NWJ9</accession>
<dbReference type="AlphaFoldDB" id="A0AAU7NWJ9"/>
<dbReference type="InterPro" id="IPR001387">
    <property type="entry name" value="Cro/C1-type_HTH"/>
</dbReference>
<keyword evidence="3" id="KW-1185">Reference proteome</keyword>
<dbReference type="Proteomes" id="UP001225378">
    <property type="component" value="Chromosome"/>
</dbReference>
<dbReference type="Gene3D" id="1.10.260.40">
    <property type="entry name" value="lambda repressor-like DNA-binding domains"/>
    <property type="match status" value="1"/>
</dbReference>
<dbReference type="EMBL" id="CP157743">
    <property type="protein sequence ID" value="XBS21360.1"/>
    <property type="molecule type" value="Genomic_DNA"/>
</dbReference>
<reference evidence="2 3" key="1">
    <citation type="journal article" date="2024" name="Microbiology">
        <title>Methylomarinum rosea sp. nov., a novel halophilic methanotrophic bacterium from the hypersaline Lake Elton.</title>
        <authorList>
            <person name="Suleimanov R.Z."/>
            <person name="Oshkin I.Y."/>
            <person name="Danilova O.V."/>
            <person name="Suzina N.E."/>
            <person name="Dedysh S.N."/>
        </authorList>
    </citation>
    <scope>NUCLEOTIDE SEQUENCE [LARGE SCALE GENOMIC DNA]</scope>
    <source>
        <strain evidence="2 3">Ch1-1</strain>
    </source>
</reference>
<evidence type="ECO:0000313" key="2">
    <source>
        <dbReference type="EMBL" id="XBS21360.1"/>
    </source>
</evidence>
<dbReference type="GO" id="GO:0003677">
    <property type="term" value="F:DNA binding"/>
    <property type="evidence" value="ECO:0007669"/>
    <property type="project" value="InterPro"/>
</dbReference>
<proteinExistence type="predicted"/>
<evidence type="ECO:0000259" key="1">
    <source>
        <dbReference type="Pfam" id="PF13443"/>
    </source>
</evidence>
<dbReference type="SUPFAM" id="SSF47413">
    <property type="entry name" value="lambda repressor-like DNA-binding domains"/>
    <property type="match status" value="1"/>
</dbReference>
<dbReference type="KEGG" id="mech:Q9L42_004330"/>
<dbReference type="InterPro" id="IPR010982">
    <property type="entry name" value="Lambda_DNA-bd_dom_sf"/>
</dbReference>
<sequence length="74" mass="8535">MIRCHLARLMGERKMRISDVMRETGLSRTTITLLYKETALKVDLEALDKLCVLFDCEIHHILERVPAIGHTSKN</sequence>
<dbReference type="Pfam" id="PF13443">
    <property type="entry name" value="HTH_26"/>
    <property type="match status" value="1"/>
</dbReference>
<protein>
    <submittedName>
        <fullName evidence="2">Helix-turn-helix transcriptional regulator</fullName>
    </submittedName>
</protein>
<name>A0AAU7NWJ9_9GAMM</name>
<gene>
    <name evidence="2" type="ORF">Q9L42_004330</name>
</gene>